<dbReference type="KEGG" id="bne:DA69_00025"/>
<organism evidence="1 3">
    <name type="scientific">Brevundimonas naejangsanensis</name>
    <dbReference type="NCBI Taxonomy" id="588932"/>
    <lineage>
        <taxon>Bacteria</taxon>
        <taxon>Pseudomonadati</taxon>
        <taxon>Pseudomonadota</taxon>
        <taxon>Alphaproteobacteria</taxon>
        <taxon>Caulobacterales</taxon>
        <taxon>Caulobacteraceae</taxon>
        <taxon>Brevundimonas</taxon>
    </lineage>
</organism>
<sequence>MAPWVQSANPNFNTVLRLSNSGAVTGPVTLSLTSPAATPTATTCGAAQLAKLASIPANGELSINSADLTTCFGAFARGDVRVTVQSQSTSITAKLRIVNPGNVVTEQSLGAISTGVATVN</sequence>
<evidence type="ECO:0000313" key="3">
    <source>
        <dbReference type="Proteomes" id="UP000077603"/>
    </source>
</evidence>
<dbReference type="EMBL" id="CP015614">
    <property type="protein sequence ID" value="ANF55753.1"/>
    <property type="molecule type" value="Genomic_DNA"/>
</dbReference>
<gene>
    <name evidence="1" type="ORF">DA69_00025</name>
    <name evidence="2" type="ORF">DA69_14045</name>
</gene>
<protein>
    <submittedName>
        <fullName evidence="1">Uncharacterized protein</fullName>
    </submittedName>
</protein>
<dbReference type="eggNOG" id="ENOG502ZQP8">
    <property type="taxonomic scope" value="Bacteria"/>
</dbReference>
<dbReference type="Proteomes" id="UP000077603">
    <property type="component" value="Chromosome"/>
</dbReference>
<reference evidence="1 3" key="1">
    <citation type="journal article" date="2014" name="Genome Announc.">
        <title>Genome Sequence of a Promising Hydrogen-Producing Facultative Anaerobic Bacterium, Brevundimonas naejangsanensis Strain B1.</title>
        <authorList>
            <person name="Su H."/>
            <person name="Zhang T."/>
            <person name="Bao M."/>
            <person name="Jiang Y."/>
            <person name="Wang Y."/>
            <person name="Tan T."/>
        </authorList>
    </citation>
    <scope>NUCLEOTIDE SEQUENCE [LARGE SCALE GENOMIC DNA]</scope>
    <source>
        <strain evidence="1 3">B1</strain>
    </source>
</reference>
<keyword evidence="3" id="KW-1185">Reference proteome</keyword>
<dbReference type="EMBL" id="CP015614">
    <property type="protein sequence ID" value="ANF53299.1"/>
    <property type="molecule type" value="Genomic_DNA"/>
</dbReference>
<dbReference type="KEGG" id="bne:DA69_14045"/>
<evidence type="ECO:0000313" key="1">
    <source>
        <dbReference type="EMBL" id="ANF53299.1"/>
    </source>
</evidence>
<dbReference type="AlphaFoldDB" id="A0A172Y208"/>
<evidence type="ECO:0000313" key="2">
    <source>
        <dbReference type="EMBL" id="ANF55753.1"/>
    </source>
</evidence>
<proteinExistence type="predicted"/>
<reference evidence="1" key="2">
    <citation type="submission" date="2016-05" db="EMBL/GenBank/DDBJ databases">
        <title>Complete genome sequence of Brevundimonas naejangsanensis B1.</title>
        <authorList>
            <person name="Wang S."/>
            <person name="Zhang T."/>
            <person name="Bao M."/>
            <person name="Su H."/>
        </authorList>
    </citation>
    <scope>NUCLEOTIDE SEQUENCE</scope>
    <source>
        <strain evidence="1">B1</strain>
    </source>
</reference>
<accession>A0A172Y208</accession>
<name>A0A172Y208_9CAUL</name>